<keyword evidence="4" id="KW-1185">Reference proteome</keyword>
<evidence type="ECO:0000313" key="3">
    <source>
        <dbReference type="EMBL" id="ATS93395.1"/>
    </source>
</evidence>
<dbReference type="EMBL" id="MF979559">
    <property type="protein sequence ID" value="ATS93395.1"/>
    <property type="molecule type" value="Genomic_DNA"/>
</dbReference>
<accession>A0A2D2W521</accession>
<dbReference type="Gene3D" id="1.10.530.10">
    <property type="match status" value="1"/>
</dbReference>
<evidence type="ECO:0000313" key="4">
    <source>
        <dbReference type="Proteomes" id="UP000240487"/>
    </source>
</evidence>
<protein>
    <submittedName>
        <fullName evidence="3">Putative internal virion protein</fullName>
    </submittedName>
</protein>
<dbReference type="Proteomes" id="UP000240487">
    <property type="component" value="Segment"/>
</dbReference>
<sequence length="1573" mass="174236">MAASIALGDVQRITSETEKKYGLPEGTLFKIGNIESSFRDGQVSPKGAKGYFQFTDDTARRYGLDDPFNFEKSSDAAGRYMRDNLAKYQGNMDLSLADYNGGPKAAKALAKGKPWAETSDYLAKFYGNKSEPLSQQFTTGSEVPLTASPSASQLYRDARQQESEYGGVGNNILNLPRAIGLGFQVDNSVYNFWQERGLSSVDPDFRWDDDFSKQMLDGVPERHWGYLLQSKSKQEAELRRARLLDTMEKEVELSKMGVAGFGGRLVGNLVDLPTLISFVPGFGGAGLLTTTSRIANAARMAALGAATNVAFDAATMQFRPTATPDDLYISAAMGLGLGAAGGLSVNPARLAAQRLAAENRRLGEFGLRESGKAQIKELGDNGFNFGAGREEFARRIQGKPDEPVEIKYPGGAIVLPRGDGEPPKIFHPGDPPEVRKPGNINEPLPPEAPPATPPATGPVAPKAPPAEAPNGKGWTSEWDTPRYASGGGNEQLLVLPPAKRVSQLAEYVRQFSKNGDIVKVMDRVLRGIDLRKLEFKVIEKGQRFGQRDMDNAILGVKGAVGTPRGSIGDNIMMFLRGHSWEMPGVNPMHTVGLNEETFVHELVHVATVYKLRGVEPGMGVRTTDPVVRKAADDLANLHKDILDHARATFGANWKGELQGRLGANLENEKEFIAYGLTNRNFQEWLKTVPVEGGPEKNLWDRFMHSLRKLLGIGPKEHNAFTRLIELSAPLTKKGDFVERIKTNPELEATGGFVDADTVKAANEADLAPVYGWGLGLENRLGGAKAPSAVRQLASKLFGTTIGYKDNAVVKLNAWDDTTKWADSWAVEMRKGTYPQFEEWLKGSQYKWHEKGKAFDDFGAQVSNYIRGFEGDYPPQVVKAGEHMRKTLANVVDYINNPLKDEGRAKIGLTETDIRDPETGKVERVGTLEKNPNYLPRKHDINKWNSMVSNFGRDAVEGWWARAYQAGREGISDEAAAKWAKWYVRTVEEAHANRTQDMLDDLLKGTDRDALKNSLMLNGGYSEAEALRIMDDMIPGRATDAGRTMASLKHRNTIRETHTEQWTTKDGTKMEVSLNDFIHSNAFDVVEPYLRRTAGSVTLAKHLDIYKMGDIDRVIAEATGNKLGQEFKSIPDIQKLRKDLKFAFERVQGLPLEEFSTLNKSLEMWRNFNVIRLMGGAVWNQASELSQIIGTMGWKTTLAALPELRALRRDIATGKAPHDILDHLENTIGGVGSEYVARLEFKAGDDWVRNKGDTRFNRWLDSADTGTRKMAKGVLDYTGMTPLMIQQKRVHAIALVNHFVNVANGKAAGFLTKDRLAWMGMSEDDFGKVLSGIKQFTKPADGEFSKAFKMDFAGWQKADPESYSKFMTAIHRESRRVIQENDLGSMIPLMGTTLGKTVFQFMNFSMHGWNKSLMFAMNHRDWSTLSTVLHGSLFASIAYMGRTLLGAGGMEADKRQQYLDTRMSVGQIVASSFGRISQASVLPNMFDTISPYPLFSGMRTTSDLSSLASNPTYQAINGLISMKKLIRNGVSDEYQTTEKDIRTWGRLLPLNNVFPVTTFLNHLANDYPHDEKQQ</sequence>
<dbReference type="InterPro" id="IPR023346">
    <property type="entry name" value="Lysozyme-like_dom_sf"/>
</dbReference>
<organism evidence="3 4">
    <name type="scientific">Ralstonia phage DU_RP_I</name>
    <dbReference type="NCBI Taxonomy" id="2041493"/>
    <lineage>
        <taxon>Viruses</taxon>
        <taxon>Duplodnaviria</taxon>
        <taxon>Heunggongvirae</taxon>
        <taxon>Uroviricota</taxon>
        <taxon>Caudoviricetes</taxon>
        <taxon>Autographivirales</taxon>
        <taxon>Gyeongsanvirus</taxon>
        <taxon>Gyeongsanvirus DURPI</taxon>
    </lineage>
</organism>
<evidence type="ECO:0000259" key="2">
    <source>
        <dbReference type="Pfam" id="PF01464"/>
    </source>
</evidence>
<feature type="domain" description="Transglycosylase SLT" evidence="2">
    <location>
        <begin position="16"/>
        <end position="117"/>
    </location>
</feature>
<dbReference type="PANTHER" id="PTHR37423">
    <property type="entry name" value="SOLUBLE LYTIC MUREIN TRANSGLYCOSYLASE-RELATED"/>
    <property type="match status" value="1"/>
</dbReference>
<feature type="region of interest" description="Disordered" evidence="1">
    <location>
        <begin position="417"/>
        <end position="473"/>
    </location>
</feature>
<dbReference type="InterPro" id="IPR008258">
    <property type="entry name" value="Transglycosylase_SLT_dom_1"/>
</dbReference>
<dbReference type="Pfam" id="PF01464">
    <property type="entry name" value="SLT"/>
    <property type="match status" value="1"/>
</dbReference>
<feature type="compositionally biased region" description="Pro residues" evidence="1">
    <location>
        <begin position="443"/>
        <end position="467"/>
    </location>
</feature>
<name>A0A2D2W521_9CAUD</name>
<dbReference type="SUPFAM" id="SSF53955">
    <property type="entry name" value="Lysozyme-like"/>
    <property type="match status" value="1"/>
</dbReference>
<dbReference type="PANTHER" id="PTHR37423:SF2">
    <property type="entry name" value="MEMBRANE-BOUND LYTIC MUREIN TRANSGLYCOSYLASE C"/>
    <property type="match status" value="1"/>
</dbReference>
<evidence type="ECO:0000256" key="1">
    <source>
        <dbReference type="SAM" id="MobiDB-lite"/>
    </source>
</evidence>
<proteinExistence type="predicted"/>
<reference evidence="3 4" key="1">
    <citation type="submission" date="2017-09" db="EMBL/GenBank/DDBJ databases">
        <title>Complete genome sequence of bacteriophage (DU_RP_I) infecting Ralstonia solanacearum.</title>
        <authorList>
            <person name="Park T.-H."/>
        </authorList>
    </citation>
    <scope>NUCLEOTIDE SEQUENCE [LARGE SCALE GENOMIC DNA]</scope>
</reference>
<gene>
    <name evidence="3" type="ORF">R1B41kb_p034</name>
</gene>